<dbReference type="EMBL" id="CAVN010000111">
    <property type="protein sequence ID" value="CDF59047.1"/>
    <property type="molecule type" value="Genomic_DNA"/>
</dbReference>
<dbReference type="Gene3D" id="3.40.50.11970">
    <property type="match status" value="1"/>
</dbReference>
<proteinExistence type="predicted"/>
<name>R7RSA2_9CLOT</name>
<evidence type="ECO:0000313" key="2">
    <source>
        <dbReference type="Proteomes" id="UP000014923"/>
    </source>
</evidence>
<dbReference type="OrthoDB" id="5507507at2"/>
<comment type="caution">
    <text evidence="1">The sequence shown here is derived from an EMBL/GenBank/DDBJ whole genome shotgun (WGS) entry which is preliminary data.</text>
</comment>
<dbReference type="AlphaFoldDB" id="R7RSA2"/>
<gene>
    <name evidence="1" type="ORF">TCEL_02115</name>
</gene>
<dbReference type="Proteomes" id="UP000014923">
    <property type="component" value="Unassembled WGS sequence"/>
</dbReference>
<dbReference type="PANTHER" id="PTHR37835">
    <property type="entry name" value="ALPHA-CLOSTRIPAIN"/>
    <property type="match status" value="1"/>
</dbReference>
<organism evidence="1 2">
    <name type="scientific">Thermobrachium celere DSM 8682</name>
    <dbReference type="NCBI Taxonomy" id="941824"/>
    <lineage>
        <taxon>Bacteria</taxon>
        <taxon>Bacillati</taxon>
        <taxon>Bacillota</taxon>
        <taxon>Clostridia</taxon>
        <taxon>Eubacteriales</taxon>
        <taxon>Clostridiaceae</taxon>
        <taxon>Thermobrachium</taxon>
    </lineage>
</organism>
<keyword evidence="2" id="KW-1185">Reference proteome</keyword>
<sequence length="371" mass="43468">MKSLCVLFYLDGNNEIEPEIYSSLEKLLQFKCKDVDLFVEVGREDREFVKVIRPFENISYSKDTWTGVKRYHIKDGNIEYIDLGKRNMANPKELYDFICWGLNGCSAKYNVLVIASHGFSFVGGITDLTFDVPYVMPIEDMCYSINKALLDCRKRLDLLFLDMCYMNYIEILYELKRRHDNIHYVLTYYGEGDFGGIDYISFIENFYKLIEKDKKFLYFLERDNLILSRPLKSKVKEIKEFCNSFAKQCIDKGYEDIEFVKKEIGLLSIYEKINNIVCFKSENSRGIQIIDFNIKQLDKIYKNLAFSINNKWFSLISKDNKIIDKQQINFLPKMLTKSAIFGLILSLNSGIDIKEATNILNNVVKVKGWNI</sequence>
<evidence type="ECO:0000313" key="1">
    <source>
        <dbReference type="EMBL" id="CDF59047.1"/>
    </source>
</evidence>
<dbReference type="PANTHER" id="PTHR37835:SF1">
    <property type="entry name" value="ALPHA-CLOSTRIPAIN"/>
    <property type="match status" value="1"/>
</dbReference>
<reference evidence="1" key="1">
    <citation type="submission" date="2013-03" db="EMBL/GenBank/DDBJ databases">
        <title>Draft genome sequence of the hydrogen-ethanol-producing anaerobic alkalithermophilic Caloramator celere.</title>
        <authorList>
            <person name="Ciranna A."/>
            <person name="Larjo A."/>
            <person name="Kivisto A."/>
            <person name="Santala V."/>
            <person name="Roos C."/>
            <person name="Karp M."/>
        </authorList>
    </citation>
    <scope>NUCLEOTIDE SEQUENCE [LARGE SCALE GENOMIC DNA]</scope>
    <source>
        <strain evidence="1">DSM 8682</strain>
    </source>
</reference>
<dbReference type="HOGENOM" id="CLU_755867_0_0_9"/>
<dbReference type="Pfam" id="PF03415">
    <property type="entry name" value="Peptidase_C11"/>
    <property type="match status" value="1"/>
</dbReference>
<dbReference type="eggNOG" id="COG1716">
    <property type="taxonomic scope" value="Bacteria"/>
</dbReference>
<dbReference type="RefSeq" id="WP_018664267.1">
    <property type="nucleotide sequence ID" value="NZ_HF952022.1"/>
</dbReference>
<protein>
    <submittedName>
        <fullName evidence="1">Alpha-clostripain-like protein</fullName>
    </submittedName>
</protein>
<accession>R7RSA2</accession>
<dbReference type="InterPro" id="IPR005077">
    <property type="entry name" value="Peptidase_C11"/>
</dbReference>